<reference evidence="4" key="1">
    <citation type="journal article" date="2021" name="PeerJ">
        <title>Extensive microbial diversity within the chicken gut microbiome revealed by metagenomics and culture.</title>
        <authorList>
            <person name="Gilroy R."/>
            <person name="Ravi A."/>
            <person name="Getino M."/>
            <person name="Pursley I."/>
            <person name="Horton D.L."/>
            <person name="Alikhan N.F."/>
            <person name="Baker D."/>
            <person name="Gharbi K."/>
            <person name="Hall N."/>
            <person name="Watson M."/>
            <person name="Adriaenssens E.M."/>
            <person name="Foster-Nyarko E."/>
            <person name="Jarju S."/>
            <person name="Secka A."/>
            <person name="Antonio M."/>
            <person name="Oren A."/>
            <person name="Chaudhuri R.R."/>
            <person name="La Ragione R."/>
            <person name="Hildebrand F."/>
            <person name="Pallen M.J."/>
        </authorList>
    </citation>
    <scope>NUCLEOTIDE SEQUENCE</scope>
    <source>
        <strain evidence="4">1068</strain>
    </source>
</reference>
<evidence type="ECO:0000256" key="1">
    <source>
        <dbReference type="ARBA" id="ARBA00023002"/>
    </source>
</evidence>
<proteinExistence type="predicted"/>
<dbReference type="SUPFAM" id="SSF48179">
    <property type="entry name" value="6-phosphogluconate dehydrogenase C-terminal domain-like"/>
    <property type="match status" value="1"/>
</dbReference>
<dbReference type="SUPFAM" id="SSF51735">
    <property type="entry name" value="NAD(P)-binding Rossmann-fold domains"/>
    <property type="match status" value="1"/>
</dbReference>
<dbReference type="AlphaFoldDB" id="A0A9D2FU11"/>
<feature type="domain" description="Glycerol-3-phosphate dehydrogenase NAD-dependent N-terminal" evidence="2">
    <location>
        <begin position="13"/>
        <end position="117"/>
    </location>
</feature>
<evidence type="ECO:0000313" key="4">
    <source>
        <dbReference type="EMBL" id="HIZ66616.1"/>
    </source>
</evidence>
<dbReference type="PANTHER" id="PTHR38015">
    <property type="entry name" value="BLR6086 PROTEIN"/>
    <property type="match status" value="1"/>
</dbReference>
<dbReference type="GO" id="GO:0016616">
    <property type="term" value="F:oxidoreductase activity, acting on the CH-OH group of donors, NAD or NADP as acceptor"/>
    <property type="evidence" value="ECO:0007669"/>
    <property type="project" value="InterPro"/>
</dbReference>
<dbReference type="Proteomes" id="UP000824056">
    <property type="component" value="Unassembled WGS sequence"/>
</dbReference>
<dbReference type="Pfam" id="PF01210">
    <property type="entry name" value="NAD_Gly3P_dh_N"/>
    <property type="match status" value="1"/>
</dbReference>
<evidence type="ECO:0000313" key="5">
    <source>
        <dbReference type="Proteomes" id="UP000824056"/>
    </source>
</evidence>
<name>A0A9D2FU11_9FIRM</name>
<evidence type="ECO:0000259" key="2">
    <source>
        <dbReference type="Pfam" id="PF01210"/>
    </source>
</evidence>
<dbReference type="InterPro" id="IPR013328">
    <property type="entry name" value="6PGD_dom2"/>
</dbReference>
<evidence type="ECO:0000259" key="3">
    <source>
        <dbReference type="Pfam" id="PF02317"/>
    </source>
</evidence>
<dbReference type="Pfam" id="PF02317">
    <property type="entry name" value="Octopine_DH"/>
    <property type="match status" value="1"/>
</dbReference>
<gene>
    <name evidence="4" type="ORF">H9809_12090</name>
</gene>
<dbReference type="Gene3D" id="1.10.1040.10">
    <property type="entry name" value="N-(1-d-carboxylethyl)-l-norvaline Dehydrogenase, domain 2"/>
    <property type="match status" value="1"/>
</dbReference>
<dbReference type="GO" id="GO:0051287">
    <property type="term" value="F:NAD binding"/>
    <property type="evidence" value="ECO:0007669"/>
    <property type="project" value="InterPro"/>
</dbReference>
<dbReference type="InterPro" id="IPR008927">
    <property type="entry name" value="6-PGluconate_DH-like_C_sf"/>
</dbReference>
<comment type="caution">
    <text evidence="4">The sequence shown here is derived from an EMBL/GenBank/DDBJ whole genome shotgun (WGS) entry which is preliminary data.</text>
</comment>
<dbReference type="PANTHER" id="PTHR38015:SF1">
    <property type="entry name" value="OPINE DEHYDROGENASE DOMAIN-CONTAINING PROTEIN"/>
    <property type="match status" value="1"/>
</dbReference>
<dbReference type="InterPro" id="IPR051729">
    <property type="entry name" value="Opine/Lysopine_DH"/>
</dbReference>
<protein>
    <submittedName>
        <fullName evidence="4">NAD/NADP octopine/nopaline dehydrogenase family protein</fullName>
    </submittedName>
</protein>
<accession>A0A9D2FU11</accession>
<dbReference type="GO" id="GO:0046168">
    <property type="term" value="P:glycerol-3-phosphate catabolic process"/>
    <property type="evidence" value="ECO:0007669"/>
    <property type="project" value="InterPro"/>
</dbReference>
<reference evidence="4" key="2">
    <citation type="submission" date="2021-04" db="EMBL/GenBank/DDBJ databases">
        <authorList>
            <person name="Gilroy R."/>
        </authorList>
    </citation>
    <scope>NUCLEOTIDE SEQUENCE</scope>
    <source>
        <strain evidence="4">1068</strain>
    </source>
</reference>
<organism evidence="4 5">
    <name type="scientific">Candidatus Blautia pullicola</name>
    <dbReference type="NCBI Taxonomy" id="2838498"/>
    <lineage>
        <taxon>Bacteria</taxon>
        <taxon>Bacillati</taxon>
        <taxon>Bacillota</taxon>
        <taxon>Clostridia</taxon>
        <taxon>Lachnospirales</taxon>
        <taxon>Lachnospiraceae</taxon>
        <taxon>Blautia</taxon>
    </lineage>
</organism>
<dbReference type="Gene3D" id="3.40.50.720">
    <property type="entry name" value="NAD(P)-binding Rossmann-like Domain"/>
    <property type="match status" value="1"/>
</dbReference>
<dbReference type="EMBL" id="DXBG01000279">
    <property type="protein sequence ID" value="HIZ66616.1"/>
    <property type="molecule type" value="Genomic_DNA"/>
</dbReference>
<dbReference type="InterPro" id="IPR036291">
    <property type="entry name" value="NAD(P)-bd_dom_sf"/>
</dbReference>
<keyword evidence="1" id="KW-0560">Oxidoreductase</keyword>
<dbReference type="InterPro" id="IPR011128">
    <property type="entry name" value="G3P_DH_NAD-dep_N"/>
</dbReference>
<dbReference type="InterPro" id="IPR003421">
    <property type="entry name" value="Opine_DH"/>
</dbReference>
<sequence>MKKDMSYLEKMPIAVLGGGAVGKTVAADCKLAGREVRLYSRSPSSIEGLERTGILLDGIQRNLYCFERSGRAFLDMVSTDMAEAVKGAGLIVIAIPAHAHEYYLQTLVPLLEDGQVVHIFTDNYASLLLRKYMKEMGCCKDVVIGGWASAPYGTRIETVGGFRLPHVGVKYRAITLRGASQPMSDMEAFMESTKYLPCMDTVTQGIGPVEGDTILDIGFSNINPVIHVPASVLGVSAMENWSCIYGNEPGTYSLYSHGLCPTVCRIQYQFYEEERAIARVIGIQVPEYSYESFFSRRSILTQEYMGTDEEGKDNVVFPLNQPCDEGNVGPDSIDHRYITEDIPVGCKIYHDLGVKFGVPTPIIDSMIVLGGAMHETNYFEKSKYNLDYLGIGEMGKEELLEYLYNGK</sequence>
<feature type="domain" description="Opine dehydrogenase" evidence="3">
    <location>
        <begin position="212"/>
        <end position="373"/>
    </location>
</feature>